<evidence type="ECO:0000256" key="1">
    <source>
        <dbReference type="ARBA" id="ARBA00004571"/>
    </source>
</evidence>
<dbReference type="InterPro" id="IPR037066">
    <property type="entry name" value="Plug_dom_sf"/>
</dbReference>
<dbReference type="EMBL" id="SAWZ01000004">
    <property type="protein sequence ID" value="RXR06029.1"/>
    <property type="molecule type" value="Genomic_DNA"/>
</dbReference>
<evidence type="ECO:0000313" key="14">
    <source>
        <dbReference type="Proteomes" id="UP000289784"/>
    </source>
</evidence>
<dbReference type="Gene3D" id="2.170.130.10">
    <property type="entry name" value="TonB-dependent receptor, plug domain"/>
    <property type="match status" value="1"/>
</dbReference>
<dbReference type="Pfam" id="PF00593">
    <property type="entry name" value="TonB_dep_Rec_b-barrel"/>
    <property type="match status" value="1"/>
</dbReference>
<feature type="chain" id="PRO_5020532306" evidence="10">
    <location>
        <begin position="20"/>
        <end position="704"/>
    </location>
</feature>
<dbReference type="PROSITE" id="PS52016">
    <property type="entry name" value="TONB_DEPENDENT_REC_3"/>
    <property type="match status" value="1"/>
</dbReference>
<evidence type="ECO:0000256" key="5">
    <source>
        <dbReference type="ARBA" id="ARBA00023077"/>
    </source>
</evidence>
<dbReference type="GO" id="GO:0009279">
    <property type="term" value="C:cell outer membrane"/>
    <property type="evidence" value="ECO:0007669"/>
    <property type="project" value="UniProtKB-SubCell"/>
</dbReference>
<keyword evidence="4 8" id="KW-0812">Transmembrane</keyword>
<reference evidence="13 14" key="1">
    <citation type="submission" date="2019-01" db="EMBL/GenBank/DDBJ databases">
        <title>Pseudoxanthomonas composti sp. nov., isolated from compost.</title>
        <authorList>
            <person name="Yang G."/>
        </authorList>
    </citation>
    <scope>NUCLEOTIDE SEQUENCE [LARGE SCALE GENOMIC DNA]</scope>
    <source>
        <strain evidence="13 14">GSS15</strain>
    </source>
</reference>
<comment type="subcellular location">
    <subcellularLocation>
        <location evidence="1 8">Cell outer membrane</location>
        <topology evidence="1 8">Multi-pass membrane protein</topology>
    </subcellularLocation>
</comment>
<feature type="domain" description="TonB-dependent receptor-like beta-barrel" evidence="11">
    <location>
        <begin position="330"/>
        <end position="662"/>
    </location>
</feature>
<evidence type="ECO:0000256" key="6">
    <source>
        <dbReference type="ARBA" id="ARBA00023136"/>
    </source>
</evidence>
<dbReference type="GO" id="GO:0015344">
    <property type="term" value="F:siderophore uptake transmembrane transporter activity"/>
    <property type="evidence" value="ECO:0007669"/>
    <property type="project" value="TreeGrafter"/>
</dbReference>
<keyword evidence="14" id="KW-1185">Reference proteome</keyword>
<dbReference type="InterPro" id="IPR036942">
    <property type="entry name" value="Beta-barrel_TonB_sf"/>
</dbReference>
<evidence type="ECO:0000256" key="3">
    <source>
        <dbReference type="ARBA" id="ARBA00022452"/>
    </source>
</evidence>
<dbReference type="AlphaFoldDB" id="A0A4Q1JV56"/>
<proteinExistence type="inferred from homology"/>
<keyword evidence="3 8" id="KW-1134">Transmembrane beta strand</keyword>
<dbReference type="Gene3D" id="2.40.170.20">
    <property type="entry name" value="TonB-dependent receptor, beta-barrel domain"/>
    <property type="match status" value="1"/>
</dbReference>
<dbReference type="PANTHER" id="PTHR30069:SF28">
    <property type="entry name" value="TONB-DEPENDENT RECEPTOR YNCD-RELATED"/>
    <property type="match status" value="1"/>
</dbReference>
<keyword evidence="2 8" id="KW-0813">Transport</keyword>
<evidence type="ECO:0000256" key="9">
    <source>
        <dbReference type="RuleBase" id="RU003357"/>
    </source>
</evidence>
<evidence type="ECO:0000256" key="7">
    <source>
        <dbReference type="ARBA" id="ARBA00023237"/>
    </source>
</evidence>
<dbReference type="PANTHER" id="PTHR30069">
    <property type="entry name" value="TONB-DEPENDENT OUTER MEMBRANE RECEPTOR"/>
    <property type="match status" value="1"/>
</dbReference>
<evidence type="ECO:0000313" key="13">
    <source>
        <dbReference type="EMBL" id="RXR06029.1"/>
    </source>
</evidence>
<accession>A0A4Q1JV56</accession>
<evidence type="ECO:0000256" key="10">
    <source>
        <dbReference type="SAM" id="SignalP"/>
    </source>
</evidence>
<dbReference type="Proteomes" id="UP000289784">
    <property type="component" value="Unassembled WGS sequence"/>
</dbReference>
<protein>
    <submittedName>
        <fullName evidence="13">TonB-dependent receptor</fullName>
    </submittedName>
</protein>
<gene>
    <name evidence="13" type="ORF">EPA99_09295</name>
</gene>
<evidence type="ECO:0000256" key="8">
    <source>
        <dbReference type="PROSITE-ProRule" id="PRU01360"/>
    </source>
</evidence>
<dbReference type="InterPro" id="IPR012910">
    <property type="entry name" value="Plug_dom"/>
</dbReference>
<keyword evidence="7 8" id="KW-0998">Cell outer membrane</keyword>
<comment type="caution">
    <text evidence="13">The sequence shown here is derived from an EMBL/GenBank/DDBJ whole genome shotgun (WGS) entry which is preliminary data.</text>
</comment>
<feature type="domain" description="TonB-dependent receptor plug" evidence="12">
    <location>
        <begin position="49"/>
        <end position="155"/>
    </location>
</feature>
<dbReference type="InterPro" id="IPR000531">
    <property type="entry name" value="Beta-barrel_TonB"/>
</dbReference>
<evidence type="ECO:0000259" key="12">
    <source>
        <dbReference type="Pfam" id="PF07715"/>
    </source>
</evidence>
<evidence type="ECO:0000259" key="11">
    <source>
        <dbReference type="Pfam" id="PF00593"/>
    </source>
</evidence>
<feature type="signal peptide" evidence="10">
    <location>
        <begin position="1"/>
        <end position="19"/>
    </location>
</feature>
<dbReference type="GO" id="GO:0044718">
    <property type="term" value="P:siderophore transmembrane transport"/>
    <property type="evidence" value="ECO:0007669"/>
    <property type="project" value="TreeGrafter"/>
</dbReference>
<dbReference type="Pfam" id="PF07715">
    <property type="entry name" value="Plug"/>
    <property type="match status" value="1"/>
</dbReference>
<keyword evidence="13" id="KW-0675">Receptor</keyword>
<dbReference type="InterPro" id="IPR039426">
    <property type="entry name" value="TonB-dep_rcpt-like"/>
</dbReference>
<organism evidence="13 14">
    <name type="scientific">Pseudoxanthomonas composti</name>
    <dbReference type="NCBI Taxonomy" id="2137479"/>
    <lineage>
        <taxon>Bacteria</taxon>
        <taxon>Pseudomonadati</taxon>
        <taxon>Pseudomonadota</taxon>
        <taxon>Gammaproteobacteria</taxon>
        <taxon>Lysobacterales</taxon>
        <taxon>Lysobacteraceae</taxon>
        <taxon>Pseudoxanthomonas</taxon>
    </lineage>
</organism>
<name>A0A4Q1JV56_9GAMM</name>
<dbReference type="OrthoDB" id="9760620at2"/>
<comment type="similarity">
    <text evidence="8 9">Belongs to the TonB-dependent receptor family.</text>
</comment>
<dbReference type="SUPFAM" id="SSF56935">
    <property type="entry name" value="Porins"/>
    <property type="match status" value="1"/>
</dbReference>
<keyword evidence="6 8" id="KW-0472">Membrane</keyword>
<dbReference type="RefSeq" id="WP_129470941.1">
    <property type="nucleotide sequence ID" value="NZ_SAWZ01000004.1"/>
</dbReference>
<sequence>MRLSPLALGLTLATASASAQEAAFSAMDAVTLDKVQVQATRVRGVAPFDLPASLTVVGTTANRPGVQLSEMTQTIPGLVARDRQNYAQDTQLSLRGFGARSTFGVRGVRLYTDGIPASMPDGQGQASHFNLLGGDRIEVLRGPFSALYGNSSGGVVQLWSQDGTDTPQLRAEGSAGPDHAWTAGARVLGRQGTVGYNLSVSRFETDGVRAHSAARRDSANLKLDIDLGTGGRLDLVGNFLDMPQAQDPLGLSWAQVQDDPTQATPQAAAFNTRKSVRQSQAGAVWTQDLTDAQQLRVMAYGGQREVIQFLAIPAATQANPLHAGGVIDLDSGYGGADARWSWKGQIAGKPLDITVGGNLDRQRQHRTGYDNFVGSTLGVRGNLRRDERNAVENLDGFAQAYWKFAPRWSLLAGLRYSTVEFTSRDRYIVGRNPDDSGRARYHDTTPVAGLVFAPNDTLRLHVSAGRGFETPTFNELGYRADGGAGLAFELQPAISQNLELGMKWRAQAGHTLEAALFRADTDDELAVATNSGGRSTYRNVGQARRQGAEVASHLALAQDWTLDAAYTWIDASFRSDFLACSGTPCSVPSTPIRAGTRIPGIPAQQLFTRLQWQPGAWSTAVEAIGMSSVTVNDQGSERAPGYGLINLELAHTWRLGEGTLRAWTRLENALDRRYIGSVIVNDGNGRYYEPGPDRGLWVGVRFTR</sequence>
<evidence type="ECO:0000256" key="4">
    <source>
        <dbReference type="ARBA" id="ARBA00022692"/>
    </source>
</evidence>
<keyword evidence="5 9" id="KW-0798">TonB box</keyword>
<keyword evidence="10" id="KW-0732">Signal</keyword>
<evidence type="ECO:0000256" key="2">
    <source>
        <dbReference type="ARBA" id="ARBA00022448"/>
    </source>
</evidence>